<evidence type="ECO:0000256" key="1">
    <source>
        <dbReference type="ARBA" id="ARBA00009500"/>
    </source>
</evidence>
<evidence type="ECO:0000313" key="3">
    <source>
        <dbReference type="EMBL" id="CAH8382280.1"/>
    </source>
</evidence>
<dbReference type="PANTHER" id="PTHR11461">
    <property type="entry name" value="SERINE PROTEASE INHIBITOR, SERPIN"/>
    <property type="match status" value="1"/>
</dbReference>
<dbReference type="InterPro" id="IPR023796">
    <property type="entry name" value="Serpin_dom"/>
</dbReference>
<dbReference type="InterPro" id="IPR000215">
    <property type="entry name" value="Serpin_fam"/>
</dbReference>
<comment type="similarity">
    <text evidence="1">Belongs to the serpin family.</text>
</comment>
<comment type="caution">
    <text evidence="3">The sequence shown here is derived from an EMBL/GenBank/DDBJ whole genome shotgun (WGS) entry which is preliminary data.</text>
</comment>
<dbReference type="EMBL" id="CAKOAT010549598">
    <property type="protein sequence ID" value="CAH8382280.1"/>
    <property type="molecule type" value="Genomic_DNA"/>
</dbReference>
<dbReference type="InterPro" id="IPR042178">
    <property type="entry name" value="Serpin_sf_1"/>
</dbReference>
<accession>A0ABC8LF74</accession>
<protein>
    <recommendedName>
        <fullName evidence="2">Serpin domain-containing protein</fullName>
    </recommendedName>
</protein>
<feature type="domain" description="Serpin" evidence="2">
    <location>
        <begin position="10"/>
        <end position="130"/>
    </location>
</feature>
<reference evidence="3 4" key="1">
    <citation type="submission" date="2022-03" db="EMBL/GenBank/DDBJ databases">
        <authorList>
            <person name="Macdonald S."/>
            <person name="Ahmed S."/>
            <person name="Newling K."/>
        </authorList>
    </citation>
    <scope>NUCLEOTIDE SEQUENCE [LARGE SCALE GENOMIC DNA]</scope>
</reference>
<gene>
    <name evidence="3" type="ORF">ERUC_LOCUS34763</name>
</gene>
<dbReference type="InterPro" id="IPR036186">
    <property type="entry name" value="Serpin_sf"/>
</dbReference>
<dbReference type="Proteomes" id="UP001642260">
    <property type="component" value="Unassembled WGS sequence"/>
</dbReference>
<dbReference type="SUPFAM" id="SSF56574">
    <property type="entry name" value="Serpins"/>
    <property type="match status" value="1"/>
</dbReference>
<organism evidence="3 4">
    <name type="scientific">Eruca vesicaria subsp. sativa</name>
    <name type="common">Garden rocket</name>
    <name type="synonym">Eruca sativa</name>
    <dbReference type="NCBI Taxonomy" id="29727"/>
    <lineage>
        <taxon>Eukaryota</taxon>
        <taxon>Viridiplantae</taxon>
        <taxon>Streptophyta</taxon>
        <taxon>Embryophyta</taxon>
        <taxon>Tracheophyta</taxon>
        <taxon>Spermatophyta</taxon>
        <taxon>Magnoliopsida</taxon>
        <taxon>eudicotyledons</taxon>
        <taxon>Gunneridae</taxon>
        <taxon>Pentapetalae</taxon>
        <taxon>rosids</taxon>
        <taxon>malvids</taxon>
        <taxon>Brassicales</taxon>
        <taxon>Brassicaceae</taxon>
        <taxon>Brassiceae</taxon>
        <taxon>Eruca</taxon>
    </lineage>
</organism>
<dbReference type="Pfam" id="PF00079">
    <property type="entry name" value="Serpin"/>
    <property type="match status" value="1"/>
</dbReference>
<proteinExistence type="inferred from homology"/>
<dbReference type="AlphaFoldDB" id="A0ABC8LF74"/>
<evidence type="ECO:0000259" key="2">
    <source>
        <dbReference type="Pfam" id="PF00079"/>
    </source>
</evidence>
<keyword evidence="4" id="KW-1185">Reference proteome</keyword>
<dbReference type="PANTHER" id="PTHR11461:SF304">
    <property type="entry name" value="SERPIN-Z10-RELATED"/>
    <property type="match status" value="1"/>
</dbReference>
<name>A0ABC8LF74_ERUVS</name>
<dbReference type="Gene3D" id="3.30.497.10">
    <property type="entry name" value="Antithrombin, subunit I, domain 2"/>
    <property type="match status" value="1"/>
</dbReference>
<sequence length="155" mass="16760">MKIGNSTEMQNDIVVKLATHLIATVATGSNLVFSPKSINVLLCLIAAGSSCVAKQGILSLLMLPSSDHLNAVLSKTLSITLVNGTERSDLQLSMANGVWIDKYLSLKPSFKKLLENSNKATCNQFDFASKILNGDFAISSCVYDLELVDLYVKFV</sequence>
<evidence type="ECO:0000313" key="4">
    <source>
        <dbReference type="Proteomes" id="UP001642260"/>
    </source>
</evidence>